<evidence type="ECO:0000313" key="4">
    <source>
        <dbReference type="Proteomes" id="UP000092661"/>
    </source>
</evidence>
<dbReference type="KEGG" id="pana:BBH88_11270"/>
<reference evidence="1" key="3">
    <citation type="submission" date="2016-10" db="EMBL/GenBank/DDBJ databases">
        <authorList>
            <person name="See-Too W.S."/>
        </authorList>
    </citation>
    <scope>NUCLEOTIDE SEQUENCE</scope>
    <source>
        <strain evidence="1">DSM 14505</strain>
    </source>
</reference>
<dbReference type="OrthoDB" id="2923196at2"/>
<keyword evidence="4" id="KW-1185">Reference proteome</keyword>
<dbReference type="EMBL" id="CP016534">
    <property type="protein sequence ID" value="ANU10849.1"/>
    <property type="molecule type" value="Genomic_DNA"/>
</dbReference>
<protein>
    <submittedName>
        <fullName evidence="2">Uncharacterized protein</fullName>
    </submittedName>
</protein>
<evidence type="ECO:0000313" key="3">
    <source>
        <dbReference type="Proteomes" id="UP000004725"/>
    </source>
</evidence>
<reference evidence="4" key="2">
    <citation type="submission" date="2016-07" db="EMBL/GenBank/DDBJ databases">
        <authorList>
            <person name="See-Too W.S."/>
        </authorList>
    </citation>
    <scope>NUCLEOTIDE SEQUENCE [LARGE SCALE GENOMIC DNA]</scope>
    <source>
        <strain evidence="4">DSM 14505</strain>
    </source>
</reference>
<evidence type="ECO:0000313" key="1">
    <source>
        <dbReference type="EMBL" id="ANU10849.1"/>
    </source>
</evidence>
<name>A0A1C7DH10_9BACL</name>
<dbReference type="Proteomes" id="UP000004725">
    <property type="component" value="Unassembled WGS sequence"/>
</dbReference>
<evidence type="ECO:0000313" key="2">
    <source>
        <dbReference type="EMBL" id="EIM08320.1"/>
    </source>
</evidence>
<proteinExistence type="predicted"/>
<organism evidence="2 3">
    <name type="scientific">Planococcus antarcticus DSM 14505</name>
    <dbReference type="NCBI Taxonomy" id="1185653"/>
    <lineage>
        <taxon>Bacteria</taxon>
        <taxon>Bacillati</taxon>
        <taxon>Bacillota</taxon>
        <taxon>Bacilli</taxon>
        <taxon>Bacillales</taxon>
        <taxon>Caryophanaceae</taxon>
        <taxon>Planococcus</taxon>
    </lineage>
</organism>
<dbReference type="EMBL" id="AJYB01000006">
    <property type="protein sequence ID" value="EIM08320.1"/>
    <property type="molecule type" value="Genomic_DNA"/>
</dbReference>
<dbReference type="Proteomes" id="UP000092661">
    <property type="component" value="Chromosome"/>
</dbReference>
<reference evidence="2 3" key="1">
    <citation type="journal article" date="2012" name="J. Bacteriol.">
        <title>Genome Sequence of the Antarctic Psychrophile Bacterium Planococcus antarcticus DSM 14505.</title>
        <authorList>
            <person name="Margolles A."/>
            <person name="Gueimonde M."/>
            <person name="Sanchez B."/>
        </authorList>
    </citation>
    <scope>NUCLEOTIDE SEQUENCE [LARGE SCALE GENOMIC DNA]</scope>
    <source>
        <strain evidence="2 3">DSM 14505</strain>
    </source>
</reference>
<gene>
    <name evidence="2" type="ORF">A1A1_01458</name>
    <name evidence="1" type="ORF">BBH88_11270</name>
</gene>
<sequence>MALNEMSTDVKEMAEDEFTNKYLNVIRKLADQFEKFEEEEFNDEGEVDKLSGYNNAIISIMMCINPQFQYPSED</sequence>
<dbReference type="eggNOG" id="ENOG502ZE0G">
    <property type="taxonomic scope" value="Bacteria"/>
</dbReference>
<dbReference type="AlphaFoldDB" id="A0A1C7DH10"/>
<dbReference type="RefSeq" id="WP_006828312.1">
    <property type="nucleotide sequence ID" value="NZ_AJYB01000006.1"/>
</dbReference>
<accession>A0A1C7DH10</accession>